<evidence type="ECO:0000313" key="4">
    <source>
        <dbReference type="Proteomes" id="UP000237347"/>
    </source>
</evidence>
<accession>A0AAW0KRU4</accession>
<reference evidence="3 4" key="1">
    <citation type="journal article" date="2018" name="Sci. Data">
        <title>The draft genome sequence of cork oak.</title>
        <authorList>
            <person name="Ramos A.M."/>
            <person name="Usie A."/>
            <person name="Barbosa P."/>
            <person name="Barros P.M."/>
            <person name="Capote T."/>
            <person name="Chaves I."/>
            <person name="Simoes F."/>
            <person name="Abreu I."/>
            <person name="Carrasquinho I."/>
            <person name="Faro C."/>
            <person name="Guimaraes J.B."/>
            <person name="Mendonca D."/>
            <person name="Nobrega F."/>
            <person name="Rodrigues L."/>
            <person name="Saibo N.J.M."/>
            <person name="Varela M.C."/>
            <person name="Egas C."/>
            <person name="Matos J."/>
            <person name="Miguel C.M."/>
            <person name="Oliveira M.M."/>
            <person name="Ricardo C.P."/>
            <person name="Goncalves S."/>
        </authorList>
    </citation>
    <scope>NUCLEOTIDE SEQUENCE [LARGE SCALE GENOMIC DNA]</scope>
    <source>
        <strain evidence="4">cv. HL8</strain>
    </source>
</reference>
<dbReference type="Pfam" id="PF07859">
    <property type="entry name" value="Abhydrolase_3"/>
    <property type="match status" value="1"/>
</dbReference>
<dbReference type="SUPFAM" id="SSF53474">
    <property type="entry name" value="alpha/beta-Hydrolases"/>
    <property type="match status" value="1"/>
</dbReference>
<evidence type="ECO:0000259" key="2">
    <source>
        <dbReference type="Pfam" id="PF07859"/>
    </source>
</evidence>
<dbReference type="AlphaFoldDB" id="A0AAW0KRU4"/>
<feature type="domain" description="Alpha/beta hydrolase fold-3" evidence="2">
    <location>
        <begin position="87"/>
        <end position="297"/>
    </location>
</feature>
<dbReference type="PANTHER" id="PTHR23024:SF257">
    <property type="entry name" value="ALPHA_BETA HYDROLASE FOLD-3 DOMAIN-CONTAINING PROTEIN"/>
    <property type="match status" value="1"/>
</dbReference>
<organism evidence="3 4">
    <name type="scientific">Quercus suber</name>
    <name type="common">Cork oak</name>
    <dbReference type="NCBI Taxonomy" id="58331"/>
    <lineage>
        <taxon>Eukaryota</taxon>
        <taxon>Viridiplantae</taxon>
        <taxon>Streptophyta</taxon>
        <taxon>Embryophyta</taxon>
        <taxon>Tracheophyta</taxon>
        <taxon>Spermatophyta</taxon>
        <taxon>Magnoliopsida</taxon>
        <taxon>eudicotyledons</taxon>
        <taxon>Gunneridae</taxon>
        <taxon>Pentapetalae</taxon>
        <taxon>rosids</taxon>
        <taxon>fabids</taxon>
        <taxon>Fagales</taxon>
        <taxon>Fagaceae</taxon>
        <taxon>Quercus</taxon>
    </lineage>
</organism>
<dbReference type="EMBL" id="PKMF04000255">
    <property type="protein sequence ID" value="KAK7840711.1"/>
    <property type="molecule type" value="Genomic_DNA"/>
</dbReference>
<dbReference type="InterPro" id="IPR029058">
    <property type="entry name" value="AB_hydrolase_fold"/>
</dbReference>
<dbReference type="InterPro" id="IPR050466">
    <property type="entry name" value="Carboxylest/Gibb_receptor"/>
</dbReference>
<dbReference type="GO" id="GO:0016787">
    <property type="term" value="F:hydrolase activity"/>
    <property type="evidence" value="ECO:0007669"/>
    <property type="project" value="InterPro"/>
</dbReference>
<protein>
    <submittedName>
        <fullName evidence="3">Carboxylesterase 2</fullName>
    </submittedName>
</protein>
<dbReference type="Proteomes" id="UP000237347">
    <property type="component" value="Unassembled WGS sequence"/>
</dbReference>
<comment type="similarity">
    <text evidence="1">Belongs to the 'GDXG' lipolytic enzyme family.</text>
</comment>
<dbReference type="PANTHER" id="PTHR23024">
    <property type="entry name" value="ARYLACETAMIDE DEACETYLASE"/>
    <property type="match status" value="1"/>
</dbReference>
<evidence type="ECO:0000256" key="1">
    <source>
        <dbReference type="ARBA" id="ARBA00010515"/>
    </source>
</evidence>
<proteinExistence type="inferred from homology"/>
<keyword evidence="4" id="KW-1185">Reference proteome</keyword>
<name>A0AAW0KRU4_QUESU</name>
<evidence type="ECO:0000313" key="3">
    <source>
        <dbReference type="EMBL" id="KAK7840711.1"/>
    </source>
</evidence>
<sequence>MSRCIHILLASTMDSRKSEVVHEFLPYFRAYKDGRVERNFGTDIVPPSINSQSGISTKDVEIVKETGLSARVYIPSTISPGQKLPILVYYHGGGFFMGSPFCPTYHNHVAALVAEANIVAVSVDYRLAPEHPVPIGYEDSWVALRWVASHYNGQGPEAWLREHGDFQRFFLAGDSIGGNIVHNMLAQAGVEGLQGVKLLGACLVQPYVSKTESVHTGVEDRSWLFSCPTTSGFDDPRINPAEDSRLSRLGCSKVLIFIAEKDDMRERGLFYYETLRKSGWEGEVEIVETEGEDHVFHLFNPNCEKALALLKMLASFINQDKAS</sequence>
<gene>
    <name evidence="3" type="primary">CXE2_6</name>
    <name evidence="3" type="ORF">CFP56_016313</name>
</gene>
<dbReference type="InterPro" id="IPR013094">
    <property type="entry name" value="AB_hydrolase_3"/>
</dbReference>
<dbReference type="Gene3D" id="3.40.50.1820">
    <property type="entry name" value="alpha/beta hydrolase"/>
    <property type="match status" value="1"/>
</dbReference>
<comment type="caution">
    <text evidence="3">The sequence shown here is derived from an EMBL/GenBank/DDBJ whole genome shotgun (WGS) entry which is preliminary data.</text>
</comment>